<evidence type="ECO:0000313" key="3">
    <source>
        <dbReference type="Proteomes" id="UP001158067"/>
    </source>
</evidence>
<keyword evidence="1" id="KW-0732">Signal</keyword>
<dbReference type="RefSeq" id="WP_283432794.1">
    <property type="nucleotide sequence ID" value="NZ_FXUG01000006.1"/>
</dbReference>
<proteinExistence type="predicted"/>
<dbReference type="EMBL" id="FXUG01000006">
    <property type="protein sequence ID" value="SMP58289.1"/>
    <property type="molecule type" value="Genomic_DNA"/>
</dbReference>
<gene>
    <name evidence="2" type="ORF">SAMN06265222_10633</name>
</gene>
<dbReference type="Proteomes" id="UP001158067">
    <property type="component" value="Unassembled WGS sequence"/>
</dbReference>
<feature type="signal peptide" evidence="1">
    <location>
        <begin position="1"/>
        <end position="25"/>
    </location>
</feature>
<keyword evidence="3" id="KW-1185">Reference proteome</keyword>
<sequence length="176" mass="18234">MKNFNCRIVVLAFVACSLVATQGKSQTTDNQKFTVTVPGNISIVAPVDAALTHDESDSNQAFPNQTWSVVGNNISGVSVAFTTATPFVHSTDPSYKRDVKLGLAVGTTSGPGTWTVTQALDTTDHANSDNEASVTASSNGTASASFNLAVNFITGTYGSFPSGNYETTVVGTVTAN</sequence>
<accession>A0ABY1Q7R1</accession>
<reference evidence="2 3" key="1">
    <citation type="submission" date="2017-05" db="EMBL/GenBank/DDBJ databases">
        <authorList>
            <person name="Varghese N."/>
            <person name="Submissions S."/>
        </authorList>
    </citation>
    <scope>NUCLEOTIDE SEQUENCE [LARGE SCALE GENOMIC DNA]</scope>
    <source>
        <strain evidence="2 3">DSM 25457</strain>
    </source>
</reference>
<evidence type="ECO:0008006" key="4">
    <source>
        <dbReference type="Google" id="ProtNLM"/>
    </source>
</evidence>
<evidence type="ECO:0000313" key="2">
    <source>
        <dbReference type="EMBL" id="SMP58289.1"/>
    </source>
</evidence>
<name>A0ABY1Q7R1_9BACT</name>
<feature type="chain" id="PRO_5045895823" description="Secreted protein" evidence="1">
    <location>
        <begin position="26"/>
        <end position="176"/>
    </location>
</feature>
<organism evidence="2 3">
    <name type="scientific">Neorhodopirellula lusitana</name>
    <dbReference type="NCBI Taxonomy" id="445327"/>
    <lineage>
        <taxon>Bacteria</taxon>
        <taxon>Pseudomonadati</taxon>
        <taxon>Planctomycetota</taxon>
        <taxon>Planctomycetia</taxon>
        <taxon>Pirellulales</taxon>
        <taxon>Pirellulaceae</taxon>
        <taxon>Neorhodopirellula</taxon>
    </lineage>
</organism>
<comment type="caution">
    <text evidence="2">The sequence shown here is derived from an EMBL/GenBank/DDBJ whole genome shotgun (WGS) entry which is preliminary data.</text>
</comment>
<evidence type="ECO:0000256" key="1">
    <source>
        <dbReference type="SAM" id="SignalP"/>
    </source>
</evidence>
<protein>
    <recommendedName>
        <fullName evidence="4">Secreted protein</fullName>
    </recommendedName>
</protein>